<dbReference type="Proteomes" id="UP001448858">
    <property type="component" value="Chromosome"/>
</dbReference>
<protein>
    <recommendedName>
        <fullName evidence="2">DUF6993 domain-containing protein</fullName>
    </recommendedName>
</protein>
<dbReference type="EMBL" id="CP151657">
    <property type="protein sequence ID" value="WZP16778.1"/>
    <property type="molecule type" value="Genomic_DNA"/>
</dbReference>
<feature type="signal peptide" evidence="1">
    <location>
        <begin position="1"/>
        <end position="29"/>
    </location>
</feature>
<dbReference type="RefSeq" id="WP_342024380.1">
    <property type="nucleotide sequence ID" value="NZ_CP151657.1"/>
</dbReference>
<keyword evidence="4" id="KW-1185">Reference proteome</keyword>
<name>A0ABZ2ZX87_9MICC</name>
<proteinExistence type="predicted"/>
<feature type="domain" description="DUF6993" evidence="2">
    <location>
        <begin position="82"/>
        <end position="164"/>
    </location>
</feature>
<organism evidence="3 4">
    <name type="scientific">Arthrobacter citreus</name>
    <dbReference type="NCBI Taxonomy" id="1670"/>
    <lineage>
        <taxon>Bacteria</taxon>
        <taxon>Bacillati</taxon>
        <taxon>Actinomycetota</taxon>
        <taxon>Actinomycetes</taxon>
        <taxon>Micrococcales</taxon>
        <taxon>Micrococcaceae</taxon>
        <taxon>Arthrobacter</taxon>
    </lineage>
</organism>
<evidence type="ECO:0000313" key="3">
    <source>
        <dbReference type="EMBL" id="WZP16778.1"/>
    </source>
</evidence>
<accession>A0ABZ2ZX87</accession>
<dbReference type="Pfam" id="PF22504">
    <property type="entry name" value="DUF6993"/>
    <property type="match status" value="1"/>
</dbReference>
<evidence type="ECO:0000313" key="4">
    <source>
        <dbReference type="Proteomes" id="UP001448858"/>
    </source>
</evidence>
<sequence length="166" mass="16663">MIRTPHSRRLPLLTLTVLVAGTAAILAPAAVPASPGMTSESAAAVGLREAAAPGLSAASVLPAQPALPLASEVTGDGLTAALTALAATKPSPNRDEVRKAFADAGFPADSVEVSLDQTPTGLAVDSIRGAAMNGDTCLFGEVREGQVSVTALPKLDSGYCFVGDQR</sequence>
<keyword evidence="1" id="KW-0732">Signal</keyword>
<dbReference type="InterPro" id="IPR054262">
    <property type="entry name" value="DUF6993"/>
</dbReference>
<evidence type="ECO:0000259" key="2">
    <source>
        <dbReference type="Pfam" id="PF22504"/>
    </source>
</evidence>
<gene>
    <name evidence="3" type="ORF">AAE021_04155</name>
</gene>
<evidence type="ECO:0000256" key="1">
    <source>
        <dbReference type="SAM" id="SignalP"/>
    </source>
</evidence>
<feature type="chain" id="PRO_5045467766" description="DUF6993 domain-containing protein" evidence="1">
    <location>
        <begin position="30"/>
        <end position="166"/>
    </location>
</feature>
<reference evidence="3 4" key="1">
    <citation type="submission" date="2024-04" db="EMBL/GenBank/DDBJ databases">
        <title>Arthrobacter sp. from Plains bison fecal sample.</title>
        <authorList>
            <person name="Ruzzini A."/>
        </authorList>
    </citation>
    <scope>NUCLEOTIDE SEQUENCE [LARGE SCALE GENOMIC DNA]</scope>
    <source>
        <strain evidence="3 4">EINP1</strain>
    </source>
</reference>